<sequence length="102" mass="10885">MDVSRQIAGFMIGALCTMVPMATAQGAETDLPTLTVEGTISGSPGSVVFDRDQLEAIGMVSVKTSTPWNEGVVDFEGVPMTRLLEAAGVSGESRHRYRPERL</sequence>
<dbReference type="RefSeq" id="WP_282218941.1">
    <property type="nucleotide sequence ID" value="NZ_CP118246.1"/>
</dbReference>
<keyword evidence="2" id="KW-1185">Reference proteome</keyword>
<evidence type="ECO:0000313" key="2">
    <source>
        <dbReference type="Proteomes" id="UP001220530"/>
    </source>
</evidence>
<proteinExistence type="predicted"/>
<name>A0ABY7YMN1_9HYPH</name>
<accession>A0ABY7YMN1</accession>
<dbReference type="EMBL" id="CP118246">
    <property type="protein sequence ID" value="WDR02538.1"/>
    <property type="molecule type" value="Genomic_DNA"/>
</dbReference>
<reference evidence="1 2" key="1">
    <citation type="submission" date="2023-02" db="EMBL/GenBank/DDBJ databases">
        <title>Devosia algicola sp. nov., isolated from the phycosphere of marine algae.</title>
        <authorList>
            <person name="Kim J.M."/>
            <person name="Lee J.K."/>
            <person name="Choi B.J."/>
            <person name="Bayburt H."/>
            <person name="Jeon C.O."/>
        </authorList>
    </citation>
    <scope>NUCLEOTIDE SEQUENCE [LARGE SCALE GENOMIC DNA]</scope>
    <source>
        <strain evidence="1 2">G20-9</strain>
    </source>
</reference>
<gene>
    <name evidence="1" type="ORF">PSQ19_18435</name>
</gene>
<protein>
    <submittedName>
        <fullName evidence="1">Uncharacterized protein</fullName>
    </submittedName>
</protein>
<evidence type="ECO:0000313" key="1">
    <source>
        <dbReference type="EMBL" id="WDR02538.1"/>
    </source>
</evidence>
<dbReference type="Proteomes" id="UP001220530">
    <property type="component" value="Chromosome"/>
</dbReference>
<organism evidence="1 2">
    <name type="scientific">Devosia algicola</name>
    <dbReference type="NCBI Taxonomy" id="3026418"/>
    <lineage>
        <taxon>Bacteria</taxon>
        <taxon>Pseudomonadati</taxon>
        <taxon>Pseudomonadota</taxon>
        <taxon>Alphaproteobacteria</taxon>
        <taxon>Hyphomicrobiales</taxon>
        <taxon>Devosiaceae</taxon>
        <taxon>Devosia</taxon>
    </lineage>
</organism>